<keyword evidence="3" id="KW-1185">Reference proteome</keyword>
<dbReference type="SUPFAM" id="SSF53850">
    <property type="entry name" value="Periplasmic binding protein-like II"/>
    <property type="match status" value="1"/>
</dbReference>
<dbReference type="Gene3D" id="3.40.190.10">
    <property type="entry name" value="Periplasmic binding protein-like II"/>
    <property type="match status" value="1"/>
</dbReference>
<sequence length="323" mass="33759">MSKQKLTKVASAAVTTVAILGLTACGGGGNTAVRIMVPNSPGGGYDTTARVAAKIIEDEKINNDVEVYNLEGAGGTTGLAKLVSQKGKTGELMLMGLGVVGATFTQKSDKTLADTTPIARLISEPDTIVVPADSPYDTVAELKAAWAKSPGDFPVGGGSSPGGPDHLAAHLTAEALGIEPKDVNYVVYDGGGPLLNGLLSGEVKAGFSGVGEYKDQIEGGQLKVLAVTSGDRVPGFKAPTLKEQGVDLEFINWRGLVAPPSIPKAEVTRLIEMTDELHDTKAWKDAEEESGWTDSYLTGKDFGDYIDEQNQQVEDLLDELGLV</sequence>
<evidence type="ECO:0000313" key="2">
    <source>
        <dbReference type="EMBL" id="MDO7867305.1"/>
    </source>
</evidence>
<dbReference type="InterPro" id="IPR005064">
    <property type="entry name" value="BUG"/>
</dbReference>
<dbReference type="RefSeq" id="WP_305026710.1">
    <property type="nucleotide sequence ID" value="NZ_JAUQTA010000001.1"/>
</dbReference>
<proteinExistence type="inferred from homology"/>
<protein>
    <submittedName>
        <fullName evidence="2">Tripartite tricarboxylate transporter substrate-binding protein</fullName>
    </submittedName>
</protein>
<dbReference type="EMBL" id="JAUQTA010000001">
    <property type="protein sequence ID" value="MDO7867305.1"/>
    <property type="molecule type" value="Genomic_DNA"/>
</dbReference>
<comment type="caution">
    <text evidence="2">The sequence shown here is derived from an EMBL/GenBank/DDBJ whole genome shotgun (WGS) entry which is preliminary data.</text>
</comment>
<dbReference type="CDD" id="cd07012">
    <property type="entry name" value="PBP2_Bug_TTT"/>
    <property type="match status" value="1"/>
</dbReference>
<dbReference type="Pfam" id="PF03401">
    <property type="entry name" value="TctC"/>
    <property type="match status" value="1"/>
</dbReference>
<accession>A0ABT9AXN6</accession>
<dbReference type="PANTHER" id="PTHR42928:SF3">
    <property type="entry name" value="UPF0065 PROTEIN YFLP"/>
    <property type="match status" value="1"/>
</dbReference>
<dbReference type="PROSITE" id="PS51257">
    <property type="entry name" value="PROKAR_LIPOPROTEIN"/>
    <property type="match status" value="1"/>
</dbReference>
<dbReference type="Proteomes" id="UP001233314">
    <property type="component" value="Unassembled WGS sequence"/>
</dbReference>
<dbReference type="PIRSF" id="PIRSF017082">
    <property type="entry name" value="YflP"/>
    <property type="match status" value="1"/>
</dbReference>
<reference evidence="2 3" key="1">
    <citation type="submission" date="2023-07" db="EMBL/GenBank/DDBJ databases">
        <title>Nocardioides sp. nov WY-20 isolated from soil.</title>
        <authorList>
            <person name="Liu B."/>
            <person name="Wan Y."/>
        </authorList>
    </citation>
    <scope>NUCLEOTIDE SEQUENCE [LARGE SCALE GENOMIC DNA]</scope>
    <source>
        <strain evidence="2 3">WY-20</strain>
    </source>
</reference>
<evidence type="ECO:0000313" key="3">
    <source>
        <dbReference type="Proteomes" id="UP001233314"/>
    </source>
</evidence>
<gene>
    <name evidence="2" type="ORF">Q5722_02885</name>
</gene>
<organism evidence="2 3">
    <name type="scientific">Nocardioides jiangxiensis</name>
    <dbReference type="NCBI Taxonomy" id="3064524"/>
    <lineage>
        <taxon>Bacteria</taxon>
        <taxon>Bacillati</taxon>
        <taxon>Actinomycetota</taxon>
        <taxon>Actinomycetes</taxon>
        <taxon>Propionibacteriales</taxon>
        <taxon>Nocardioidaceae</taxon>
        <taxon>Nocardioides</taxon>
    </lineage>
</organism>
<dbReference type="PANTHER" id="PTHR42928">
    <property type="entry name" value="TRICARBOXYLATE-BINDING PROTEIN"/>
    <property type="match status" value="1"/>
</dbReference>
<comment type="similarity">
    <text evidence="1">Belongs to the UPF0065 (bug) family.</text>
</comment>
<name>A0ABT9AXN6_9ACTN</name>
<dbReference type="Gene3D" id="3.40.190.150">
    <property type="entry name" value="Bordetella uptake gene, domain 1"/>
    <property type="match status" value="1"/>
</dbReference>
<evidence type="ECO:0000256" key="1">
    <source>
        <dbReference type="ARBA" id="ARBA00006987"/>
    </source>
</evidence>
<dbReference type="InterPro" id="IPR042100">
    <property type="entry name" value="Bug_dom1"/>
</dbReference>